<keyword evidence="3" id="KW-1185">Reference proteome</keyword>
<accession>A0A8J5CVU1</accession>
<name>A0A8J5CVU1_CHIOP</name>
<feature type="compositionally biased region" description="Polar residues" evidence="1">
    <location>
        <begin position="185"/>
        <end position="195"/>
    </location>
</feature>
<organism evidence="2 3">
    <name type="scientific">Chionoecetes opilio</name>
    <name type="common">Atlantic snow crab</name>
    <name type="synonym">Cancer opilio</name>
    <dbReference type="NCBI Taxonomy" id="41210"/>
    <lineage>
        <taxon>Eukaryota</taxon>
        <taxon>Metazoa</taxon>
        <taxon>Ecdysozoa</taxon>
        <taxon>Arthropoda</taxon>
        <taxon>Crustacea</taxon>
        <taxon>Multicrustacea</taxon>
        <taxon>Malacostraca</taxon>
        <taxon>Eumalacostraca</taxon>
        <taxon>Eucarida</taxon>
        <taxon>Decapoda</taxon>
        <taxon>Pleocyemata</taxon>
        <taxon>Brachyura</taxon>
        <taxon>Eubrachyura</taxon>
        <taxon>Majoidea</taxon>
        <taxon>Majidae</taxon>
        <taxon>Chionoecetes</taxon>
    </lineage>
</organism>
<gene>
    <name evidence="2" type="ORF">GWK47_043707</name>
</gene>
<reference evidence="2" key="1">
    <citation type="submission" date="2020-07" db="EMBL/GenBank/DDBJ databases">
        <title>The High-quality genome of the commercially important snow crab, Chionoecetes opilio.</title>
        <authorList>
            <person name="Jeong J.-H."/>
            <person name="Ryu S."/>
        </authorList>
    </citation>
    <scope>NUCLEOTIDE SEQUENCE</scope>
    <source>
        <strain evidence="2">MADBK_172401_WGS</strain>
        <tissue evidence="2">Digestive gland</tissue>
    </source>
</reference>
<sequence>MHPQRALALILKNLLKAEASIRKRPNEGALCQISPLCPFRPGQKLKKPFWGYLSESLVFFGPVLARAPIIPKQTMKKAMLGTMPRTGPPTGQKNPGVPKASHHLGSKAPQRFLGEHDFWEHFELLVFGIQLLSTPRSHNGPLGQNRFPGPKKFLANLPVVNDANERALGARHRNFKPPKRPPNLKSISPTIQSFERGSEGKLHGAGQRQRGL</sequence>
<comment type="caution">
    <text evidence="2">The sequence shown here is derived from an EMBL/GenBank/DDBJ whole genome shotgun (WGS) entry which is preliminary data.</text>
</comment>
<protein>
    <submittedName>
        <fullName evidence="2">Uncharacterized protein</fullName>
    </submittedName>
</protein>
<evidence type="ECO:0000256" key="1">
    <source>
        <dbReference type="SAM" id="MobiDB-lite"/>
    </source>
</evidence>
<evidence type="ECO:0000313" key="2">
    <source>
        <dbReference type="EMBL" id="KAG0722884.1"/>
    </source>
</evidence>
<feature type="region of interest" description="Disordered" evidence="1">
    <location>
        <begin position="82"/>
        <end position="104"/>
    </location>
</feature>
<dbReference type="AlphaFoldDB" id="A0A8J5CVU1"/>
<evidence type="ECO:0000313" key="3">
    <source>
        <dbReference type="Proteomes" id="UP000770661"/>
    </source>
</evidence>
<proteinExistence type="predicted"/>
<dbReference type="EMBL" id="JACEEZ010008952">
    <property type="protein sequence ID" value="KAG0722884.1"/>
    <property type="molecule type" value="Genomic_DNA"/>
</dbReference>
<feature type="region of interest" description="Disordered" evidence="1">
    <location>
        <begin position="169"/>
        <end position="212"/>
    </location>
</feature>
<dbReference type="Proteomes" id="UP000770661">
    <property type="component" value="Unassembled WGS sequence"/>
</dbReference>
<feature type="compositionally biased region" description="Basic residues" evidence="1">
    <location>
        <begin position="169"/>
        <end position="179"/>
    </location>
</feature>